<dbReference type="PROSITE" id="PS51257">
    <property type="entry name" value="PROKAR_LIPOPROTEIN"/>
    <property type="match status" value="1"/>
</dbReference>
<accession>A0ABS6D2P7</accession>
<evidence type="ECO:0000313" key="3">
    <source>
        <dbReference type="EMBL" id="MBU3875867.1"/>
    </source>
</evidence>
<dbReference type="Proteomes" id="UP000723714">
    <property type="component" value="Unassembled WGS sequence"/>
</dbReference>
<dbReference type="EMBL" id="JABACJ020000006">
    <property type="protein sequence ID" value="MBU3875867.1"/>
    <property type="molecule type" value="Genomic_DNA"/>
</dbReference>
<evidence type="ECO:0000313" key="4">
    <source>
        <dbReference type="Proteomes" id="UP000723714"/>
    </source>
</evidence>
<feature type="signal peptide" evidence="1">
    <location>
        <begin position="1"/>
        <end position="22"/>
    </location>
</feature>
<feature type="domain" description="Lipocalin-like" evidence="2">
    <location>
        <begin position="34"/>
        <end position="117"/>
    </location>
</feature>
<keyword evidence="1" id="KW-0732">Signal</keyword>
<evidence type="ECO:0000259" key="2">
    <source>
        <dbReference type="Pfam" id="PF13648"/>
    </source>
</evidence>
<dbReference type="RefSeq" id="WP_216240896.1">
    <property type="nucleotide sequence ID" value="NZ_JABACJ020000006.1"/>
</dbReference>
<keyword evidence="4" id="KW-1185">Reference proteome</keyword>
<gene>
    <name evidence="3" type="ORF">HGO97_008580</name>
</gene>
<dbReference type="InterPro" id="IPR024311">
    <property type="entry name" value="Lipocalin-like"/>
</dbReference>
<dbReference type="Pfam" id="PF13648">
    <property type="entry name" value="Lipocalin_4"/>
    <property type="match status" value="1"/>
</dbReference>
<organism evidence="3 4">
    <name type="scientific">Faecalicatena faecalis</name>
    <dbReference type="NCBI Taxonomy" id="2726362"/>
    <lineage>
        <taxon>Bacteria</taxon>
        <taxon>Bacillati</taxon>
        <taxon>Bacillota</taxon>
        <taxon>Clostridia</taxon>
        <taxon>Lachnospirales</taxon>
        <taxon>Lachnospiraceae</taxon>
        <taxon>Faecalicatena</taxon>
    </lineage>
</organism>
<sequence length="132" mass="14538">MKKYRRTIMTILLSILTMASLAGCGGKKDSAPEIIGTWKVVNVETAGVSVDFDKFAQQLGQDADSLVMEITVKEDKSFSINMMGQKKEGTWEEKSGKYTLTLDGTDQEAEIKDGKLTLIDESVGTSMTFEKK</sequence>
<feature type="chain" id="PRO_5045757503" evidence="1">
    <location>
        <begin position="23"/>
        <end position="132"/>
    </location>
</feature>
<comment type="caution">
    <text evidence="3">The sequence shown here is derived from an EMBL/GenBank/DDBJ whole genome shotgun (WGS) entry which is preliminary data.</text>
</comment>
<protein>
    <submittedName>
        <fullName evidence="3">DUF2034 domain-containing protein</fullName>
    </submittedName>
</protein>
<name>A0ABS6D2P7_9FIRM</name>
<proteinExistence type="predicted"/>
<evidence type="ECO:0000256" key="1">
    <source>
        <dbReference type="SAM" id="SignalP"/>
    </source>
</evidence>
<reference evidence="3 4" key="1">
    <citation type="submission" date="2021-06" db="EMBL/GenBank/DDBJ databases">
        <title>Faecalicatena sp. nov. isolated from porcine feces.</title>
        <authorList>
            <person name="Oh B.S."/>
            <person name="Lee J.H."/>
        </authorList>
    </citation>
    <scope>NUCLEOTIDE SEQUENCE [LARGE SCALE GENOMIC DNA]</scope>
    <source>
        <strain evidence="3 4">AGMB00832</strain>
    </source>
</reference>